<accession>A0A4Q0XNY6</accession>
<evidence type="ECO:0000313" key="4">
    <source>
        <dbReference type="EMBL" id="RXJ55282.1"/>
    </source>
</evidence>
<comment type="caution">
    <text evidence="4">The sequence shown here is derived from an EMBL/GenBank/DDBJ whole genome shotgun (WGS) entry which is preliminary data.</text>
</comment>
<gene>
    <name evidence="4" type="ORF">CRV04_10615</name>
</gene>
<evidence type="ECO:0000256" key="1">
    <source>
        <dbReference type="ARBA" id="ARBA00001966"/>
    </source>
</evidence>
<dbReference type="EMBL" id="PDKN01000008">
    <property type="protein sequence ID" value="RXJ55282.1"/>
    <property type="molecule type" value="Genomic_DNA"/>
</dbReference>
<dbReference type="Pfam" id="PF13186">
    <property type="entry name" value="SPASM"/>
    <property type="match status" value="1"/>
</dbReference>
<comment type="cofactor">
    <cofactor evidence="1">
        <name>[4Fe-4S] cluster</name>
        <dbReference type="ChEBI" id="CHEBI:49883"/>
    </cofactor>
</comment>
<reference evidence="4 5" key="1">
    <citation type="submission" date="2017-10" db="EMBL/GenBank/DDBJ databases">
        <title>Genomics of the genus Arcobacter.</title>
        <authorList>
            <person name="Perez-Cataluna A."/>
            <person name="Figueras M.J."/>
        </authorList>
    </citation>
    <scope>NUCLEOTIDE SEQUENCE [LARGE SCALE GENOMIC DNA]</scope>
    <source>
        <strain evidence="4 5">CECT 8987</strain>
    </source>
</reference>
<dbReference type="OrthoDB" id="9805809at2"/>
<dbReference type="InterPro" id="IPR058240">
    <property type="entry name" value="rSAM_sf"/>
</dbReference>
<evidence type="ECO:0000256" key="2">
    <source>
        <dbReference type="ARBA" id="ARBA00022485"/>
    </source>
</evidence>
<dbReference type="CDD" id="cd21122">
    <property type="entry name" value="SPASM_rSAM"/>
    <property type="match status" value="1"/>
</dbReference>
<dbReference type="GO" id="GO:0051539">
    <property type="term" value="F:4 iron, 4 sulfur cluster binding"/>
    <property type="evidence" value="ECO:0007669"/>
    <property type="project" value="UniProtKB-KW"/>
</dbReference>
<organism evidence="4 5">
    <name type="scientific">Candidatus Marinarcus aquaticus</name>
    <dbReference type="NCBI Taxonomy" id="2044504"/>
    <lineage>
        <taxon>Bacteria</taxon>
        <taxon>Pseudomonadati</taxon>
        <taxon>Campylobacterota</taxon>
        <taxon>Epsilonproteobacteria</taxon>
        <taxon>Campylobacterales</taxon>
        <taxon>Arcobacteraceae</taxon>
        <taxon>Candidatus Marinarcus</taxon>
    </lineage>
</organism>
<keyword evidence="2" id="KW-0004">4Fe-4S</keyword>
<name>A0A4Q0XNY6_9BACT</name>
<dbReference type="Proteomes" id="UP000290657">
    <property type="component" value="Unassembled WGS sequence"/>
</dbReference>
<keyword evidence="5" id="KW-1185">Reference proteome</keyword>
<evidence type="ECO:0000313" key="5">
    <source>
        <dbReference type="Proteomes" id="UP000290657"/>
    </source>
</evidence>
<sequence>MPNTTMSLELFDSINAQVKKLTHELSYHIVGDPLVLSNLKEYLDISLKHELKVNIVTTANNLTTSMFEFLTHKAIRQVNFSLNSYNANSHKKSLQEYLQPIFEFAHYVQEQQKELFINFRLWNFDEDLSAQFFNENVFAYANAFFNQELSFSDVQKERPKSLRIAKKLFFHFDDYFNWPTLQGQSKLKHGFCYGLKSHFGILSSGRVVPCCLDKDGIIDLGNIHEQTLEDILNSSRVKQIQKGFLNQQAVEELCQKCEYKERFLKDNDE</sequence>
<protein>
    <submittedName>
        <fullName evidence="4">Radical SAM protein</fullName>
    </submittedName>
</protein>
<dbReference type="InterPro" id="IPR013785">
    <property type="entry name" value="Aldolase_TIM"/>
</dbReference>
<feature type="domain" description="4Fe4S-binding SPASM" evidence="3">
    <location>
        <begin position="192"/>
        <end position="258"/>
    </location>
</feature>
<keyword evidence="2" id="KW-0411">Iron-sulfur</keyword>
<dbReference type="AlphaFoldDB" id="A0A4Q0XNY6"/>
<keyword evidence="2" id="KW-0479">Metal-binding</keyword>
<dbReference type="Gene3D" id="3.20.20.70">
    <property type="entry name" value="Aldolase class I"/>
    <property type="match status" value="1"/>
</dbReference>
<proteinExistence type="predicted"/>
<dbReference type="InterPro" id="IPR023885">
    <property type="entry name" value="4Fe4S-binding_SPASM_dom"/>
</dbReference>
<dbReference type="PANTHER" id="PTHR43787:SF10">
    <property type="entry name" value="COFACTOR MODIFYING PROTEIN"/>
    <property type="match status" value="1"/>
</dbReference>
<dbReference type="PANTHER" id="PTHR43787">
    <property type="entry name" value="FEMO COFACTOR BIOSYNTHESIS PROTEIN NIFB-RELATED"/>
    <property type="match status" value="1"/>
</dbReference>
<dbReference type="SUPFAM" id="SSF102114">
    <property type="entry name" value="Radical SAM enzymes"/>
    <property type="match status" value="1"/>
</dbReference>
<evidence type="ECO:0000259" key="3">
    <source>
        <dbReference type="Pfam" id="PF13186"/>
    </source>
</evidence>
<keyword evidence="2" id="KW-0408">Iron</keyword>